<evidence type="ECO:0000313" key="4">
    <source>
        <dbReference type="Proteomes" id="UP000035268"/>
    </source>
</evidence>
<evidence type="ECO:0000256" key="1">
    <source>
        <dbReference type="SAM" id="MobiDB-lite"/>
    </source>
</evidence>
<keyword evidence="3" id="KW-0269">Exonuclease</keyword>
<evidence type="ECO:0000259" key="2">
    <source>
        <dbReference type="Pfam" id="PF03372"/>
    </source>
</evidence>
<evidence type="ECO:0000313" key="3">
    <source>
        <dbReference type="EMBL" id="AKJ64742.1"/>
    </source>
</evidence>
<dbReference type="InterPro" id="IPR036691">
    <property type="entry name" value="Endo/exonu/phosph_ase_sf"/>
</dbReference>
<dbReference type="InterPro" id="IPR005135">
    <property type="entry name" value="Endo/exonuclease/phosphatase"/>
</dbReference>
<organism evidence="3 4">
    <name type="scientific">Kiritimatiella glycovorans</name>
    <dbReference type="NCBI Taxonomy" id="1307763"/>
    <lineage>
        <taxon>Bacteria</taxon>
        <taxon>Pseudomonadati</taxon>
        <taxon>Kiritimatiellota</taxon>
        <taxon>Kiritimatiellia</taxon>
        <taxon>Kiritimatiellales</taxon>
        <taxon>Kiritimatiellaceae</taxon>
        <taxon>Kiritimatiella</taxon>
    </lineage>
</organism>
<protein>
    <submittedName>
        <fullName evidence="3">Putative endonuclease/exonuclease/phosphatase</fullName>
    </submittedName>
</protein>
<keyword evidence="3" id="KW-0378">Hydrolase</keyword>
<dbReference type="Proteomes" id="UP000035268">
    <property type="component" value="Chromosome"/>
</dbReference>
<reference evidence="4" key="1">
    <citation type="submission" date="2015-02" db="EMBL/GenBank/DDBJ databases">
        <title>Description and complete genome sequence of the first cultured representative of the subdivision 5 of the Verrucomicrobia phylum.</title>
        <authorList>
            <person name="Spring S."/>
            <person name="Bunk B."/>
            <person name="Sproer C."/>
            <person name="Klenk H.-P."/>
        </authorList>
    </citation>
    <scope>NUCLEOTIDE SEQUENCE [LARGE SCALE GENOMIC DNA]</scope>
    <source>
        <strain evidence="4">L21-Fru-AB</strain>
    </source>
</reference>
<keyword evidence="3" id="KW-0255">Endonuclease</keyword>
<keyword evidence="4" id="KW-1185">Reference proteome</keyword>
<feature type="domain" description="Endonuclease/exonuclease/phosphatase" evidence="2">
    <location>
        <begin position="32"/>
        <end position="351"/>
    </location>
</feature>
<dbReference type="OrthoDB" id="292013at2"/>
<dbReference type="EMBL" id="CP010904">
    <property type="protein sequence ID" value="AKJ64742.1"/>
    <property type="molecule type" value="Genomic_DNA"/>
</dbReference>
<dbReference type="KEGG" id="vbl:L21SP4_01497"/>
<dbReference type="SUPFAM" id="SSF56219">
    <property type="entry name" value="DNase I-like"/>
    <property type="match status" value="1"/>
</dbReference>
<feature type="compositionally biased region" description="Basic and acidic residues" evidence="1">
    <location>
        <begin position="375"/>
        <end position="389"/>
    </location>
</feature>
<dbReference type="Pfam" id="PF03372">
    <property type="entry name" value="Exo_endo_phos"/>
    <property type="match status" value="1"/>
</dbReference>
<name>A0A0G3EH45_9BACT</name>
<accession>A0A0G3EH45</accession>
<proteinExistence type="predicted"/>
<dbReference type="Gene3D" id="3.60.10.10">
    <property type="entry name" value="Endonuclease/exonuclease/phosphatase"/>
    <property type="match status" value="1"/>
</dbReference>
<dbReference type="AlphaFoldDB" id="A0A0G3EH45"/>
<dbReference type="GO" id="GO:0004527">
    <property type="term" value="F:exonuclease activity"/>
    <property type="evidence" value="ECO:0007669"/>
    <property type="project" value="UniProtKB-KW"/>
</dbReference>
<keyword evidence="3" id="KW-0540">Nuclease</keyword>
<dbReference type="RefSeq" id="WP_074041415.1">
    <property type="nucleotide sequence ID" value="NZ_CP010904.1"/>
</dbReference>
<dbReference type="STRING" id="1307763.L21SP4_01497"/>
<gene>
    <name evidence="3" type="ORF">L21SP4_01497</name>
</gene>
<feature type="region of interest" description="Disordered" evidence="1">
    <location>
        <begin position="363"/>
        <end position="389"/>
    </location>
</feature>
<sequence>MSVTRTIVFSMYAGMLIPSSPGESADTIRIATFNVALHGERAGEMARKLTAPGHVRAEKVAHIIRAVRPDILLLNEFDYDAGGRVLDGFRRHYLEAPDGGPPPITYPHAFTAAVNTGVPSGFDLNGDGRRGEGAKDAFGYGLYPGQYGMALLSRFPIEREHVRTFRRFRWADMPGALGPAALPEQAASRFRLSSKSHWDVPVRIGGATAHLLCAHPVPPVFDGPEDFNGRRNHDEIRFWADYIGPARSAYIRDDAGVRGGLPEDARFVILGDYNADPDHGQSRPGAIEQLLEHPRISTGKQPADKTAAWGLRVDYVLPSKTGWRVKAGRVFRPSNGEEGRAWITGPHASDHYLVWIDLELKPIAPPSSRSSGRRGGVDRAGRSGADRAR</sequence>
<dbReference type="GO" id="GO:0004519">
    <property type="term" value="F:endonuclease activity"/>
    <property type="evidence" value="ECO:0007669"/>
    <property type="project" value="UniProtKB-KW"/>
</dbReference>
<reference evidence="3 4" key="2">
    <citation type="journal article" date="2016" name="ISME J.">
        <title>Characterization of the first cultured representative of Verrucomicrobia subdivision 5 indicates the proposal of a novel phylum.</title>
        <authorList>
            <person name="Spring S."/>
            <person name="Bunk B."/>
            <person name="Sproer C."/>
            <person name="Schumann P."/>
            <person name="Rohde M."/>
            <person name="Tindall B.J."/>
            <person name="Klenk H.P."/>
        </authorList>
    </citation>
    <scope>NUCLEOTIDE SEQUENCE [LARGE SCALE GENOMIC DNA]</scope>
    <source>
        <strain evidence="3 4">L21-Fru-AB</strain>
    </source>
</reference>